<keyword evidence="1" id="KW-0732">Signal</keyword>
<dbReference type="OrthoDB" id="10007757at2759"/>
<feature type="signal peptide" evidence="1">
    <location>
        <begin position="1"/>
        <end position="18"/>
    </location>
</feature>
<dbReference type="AlphaFoldDB" id="A0A2A9NYX5"/>
<sequence length="231" mass="24249">MSLFALFTLATFGLSVYADTVQQGGALIHLRIEGATETIFDGPIFTTGHNVTTASGGTHHCDGTNNNQNPTPGPTCTSALDDAAAAHGFTWDGTFFDSFDDYLVTRIASDSETSTEFWSLLLNYQLTTVGGCQQQVQNTDEVLFAFDALSKAYALKLEGPTNATANQPLQLTVVDGSTGTPVANAEVGGQTSDGEGHVWLTFGSAGSQSVKAEKSDSIRSRSLVIDVAPGL</sequence>
<dbReference type="Proteomes" id="UP000242287">
    <property type="component" value="Unassembled WGS sequence"/>
</dbReference>
<feature type="chain" id="PRO_5013129217" evidence="1">
    <location>
        <begin position="19"/>
        <end position="231"/>
    </location>
</feature>
<proteinExistence type="predicted"/>
<evidence type="ECO:0000313" key="2">
    <source>
        <dbReference type="EMBL" id="PFH53717.1"/>
    </source>
</evidence>
<dbReference type="EMBL" id="KZ301972">
    <property type="protein sequence ID" value="PFH53717.1"/>
    <property type="molecule type" value="Genomic_DNA"/>
</dbReference>
<evidence type="ECO:0000256" key="1">
    <source>
        <dbReference type="SAM" id="SignalP"/>
    </source>
</evidence>
<name>A0A2A9NYX5_9AGAR</name>
<evidence type="ECO:0000313" key="3">
    <source>
        <dbReference type="Proteomes" id="UP000242287"/>
    </source>
</evidence>
<reference evidence="2 3" key="1">
    <citation type="submission" date="2014-02" db="EMBL/GenBank/DDBJ databases">
        <title>Transposable element dynamics among asymbiotic and ectomycorrhizal Amanita fungi.</title>
        <authorList>
            <consortium name="DOE Joint Genome Institute"/>
            <person name="Hess J."/>
            <person name="Skrede I."/>
            <person name="Wolfe B."/>
            <person name="LaButti K."/>
            <person name="Ohm R.A."/>
            <person name="Grigoriev I.V."/>
            <person name="Pringle A."/>
        </authorList>
    </citation>
    <scope>NUCLEOTIDE SEQUENCE [LARGE SCALE GENOMIC DNA]</scope>
    <source>
        <strain evidence="2 3">SKay4041</strain>
    </source>
</reference>
<gene>
    <name evidence="2" type="ORF">AMATHDRAFT_951</name>
</gene>
<keyword evidence="3" id="KW-1185">Reference proteome</keyword>
<protein>
    <submittedName>
        <fullName evidence="2">Uncharacterized protein</fullName>
    </submittedName>
</protein>
<accession>A0A2A9NYX5</accession>
<organism evidence="2 3">
    <name type="scientific">Amanita thiersii Skay4041</name>
    <dbReference type="NCBI Taxonomy" id="703135"/>
    <lineage>
        <taxon>Eukaryota</taxon>
        <taxon>Fungi</taxon>
        <taxon>Dikarya</taxon>
        <taxon>Basidiomycota</taxon>
        <taxon>Agaricomycotina</taxon>
        <taxon>Agaricomycetes</taxon>
        <taxon>Agaricomycetidae</taxon>
        <taxon>Agaricales</taxon>
        <taxon>Pluteineae</taxon>
        <taxon>Amanitaceae</taxon>
        <taxon>Amanita</taxon>
    </lineage>
</organism>